<dbReference type="SUPFAM" id="SSF81383">
    <property type="entry name" value="F-box domain"/>
    <property type="match status" value="1"/>
</dbReference>
<proteinExistence type="predicted"/>
<dbReference type="Proteomes" id="UP000054018">
    <property type="component" value="Unassembled WGS sequence"/>
</dbReference>
<evidence type="ECO:0000259" key="1">
    <source>
        <dbReference type="PROSITE" id="PS50181"/>
    </source>
</evidence>
<gene>
    <name evidence="2" type="ORF">PISMIDRAFT_111343</name>
</gene>
<dbReference type="AlphaFoldDB" id="A0A0C9Z4U1"/>
<keyword evidence="3" id="KW-1185">Reference proteome</keyword>
<dbReference type="EMBL" id="KN833827">
    <property type="protein sequence ID" value="KIK17457.1"/>
    <property type="molecule type" value="Genomic_DNA"/>
</dbReference>
<reference evidence="2 3" key="1">
    <citation type="submission" date="2014-04" db="EMBL/GenBank/DDBJ databases">
        <authorList>
            <consortium name="DOE Joint Genome Institute"/>
            <person name="Kuo A."/>
            <person name="Kohler A."/>
            <person name="Costa M.D."/>
            <person name="Nagy L.G."/>
            <person name="Floudas D."/>
            <person name="Copeland A."/>
            <person name="Barry K.W."/>
            <person name="Cichocki N."/>
            <person name="Veneault-Fourrey C."/>
            <person name="LaButti K."/>
            <person name="Lindquist E.A."/>
            <person name="Lipzen A."/>
            <person name="Lundell T."/>
            <person name="Morin E."/>
            <person name="Murat C."/>
            <person name="Sun H."/>
            <person name="Tunlid A."/>
            <person name="Henrissat B."/>
            <person name="Grigoriev I.V."/>
            <person name="Hibbett D.S."/>
            <person name="Martin F."/>
            <person name="Nordberg H.P."/>
            <person name="Cantor M.N."/>
            <person name="Hua S.X."/>
        </authorList>
    </citation>
    <scope>NUCLEOTIDE SEQUENCE [LARGE SCALE GENOMIC DNA]</scope>
    <source>
        <strain evidence="2 3">441</strain>
    </source>
</reference>
<accession>A0A0C9Z4U1</accession>
<dbReference type="InterPro" id="IPR001810">
    <property type="entry name" value="F-box_dom"/>
</dbReference>
<reference evidence="3" key="2">
    <citation type="submission" date="2015-01" db="EMBL/GenBank/DDBJ databases">
        <title>Evolutionary Origins and Diversification of the Mycorrhizal Mutualists.</title>
        <authorList>
            <consortium name="DOE Joint Genome Institute"/>
            <consortium name="Mycorrhizal Genomics Consortium"/>
            <person name="Kohler A."/>
            <person name="Kuo A."/>
            <person name="Nagy L.G."/>
            <person name="Floudas D."/>
            <person name="Copeland A."/>
            <person name="Barry K.W."/>
            <person name="Cichocki N."/>
            <person name="Veneault-Fourrey C."/>
            <person name="LaButti K."/>
            <person name="Lindquist E.A."/>
            <person name="Lipzen A."/>
            <person name="Lundell T."/>
            <person name="Morin E."/>
            <person name="Murat C."/>
            <person name="Riley R."/>
            <person name="Ohm R."/>
            <person name="Sun H."/>
            <person name="Tunlid A."/>
            <person name="Henrissat B."/>
            <person name="Grigoriev I.V."/>
            <person name="Hibbett D.S."/>
            <person name="Martin F."/>
        </authorList>
    </citation>
    <scope>NUCLEOTIDE SEQUENCE [LARGE SCALE GENOMIC DNA]</scope>
    <source>
        <strain evidence="3">441</strain>
    </source>
</reference>
<evidence type="ECO:0000313" key="2">
    <source>
        <dbReference type="EMBL" id="KIK17457.1"/>
    </source>
</evidence>
<dbReference type="SMART" id="SM00256">
    <property type="entry name" value="FBOX"/>
    <property type="match status" value="1"/>
</dbReference>
<feature type="domain" description="F-box" evidence="1">
    <location>
        <begin position="1"/>
        <end position="45"/>
    </location>
</feature>
<organism evidence="2 3">
    <name type="scientific">Pisolithus microcarpus 441</name>
    <dbReference type="NCBI Taxonomy" id="765257"/>
    <lineage>
        <taxon>Eukaryota</taxon>
        <taxon>Fungi</taxon>
        <taxon>Dikarya</taxon>
        <taxon>Basidiomycota</taxon>
        <taxon>Agaricomycotina</taxon>
        <taxon>Agaricomycetes</taxon>
        <taxon>Agaricomycetidae</taxon>
        <taxon>Boletales</taxon>
        <taxon>Sclerodermatineae</taxon>
        <taxon>Pisolithaceae</taxon>
        <taxon>Pisolithus</taxon>
    </lineage>
</organism>
<feature type="non-terminal residue" evidence="2">
    <location>
        <position position="1"/>
    </location>
</feature>
<dbReference type="OrthoDB" id="2680945at2759"/>
<evidence type="ECO:0000313" key="3">
    <source>
        <dbReference type="Proteomes" id="UP000054018"/>
    </source>
</evidence>
<protein>
    <recommendedName>
        <fullName evidence="1">F-box domain-containing protein</fullName>
    </recommendedName>
</protein>
<name>A0A0C9Z4U1_9AGAM</name>
<sequence>CFIWKLPNELLGQIATLLPSNSLLALTQVCQLLREIVAPHYFVLLEFNTPRSSYLSLDNKGCEALLVWLRTEAFVVPNSLYLSVSRTTKDYHLHALQMFFESLAGSKVVSRVHLLLYSGPDNPTLSFVRLLEGIQGSGCKELTCHGSAWGEGLRICCAEVTPICSTELQCLELSSSLFFTPLSIAFTLTTLRNAPLVSLRLTNTGLKAVQWTSLLGNLRFRCLRSLVVEAICPTHSLVEFLSRHQVDTLTIIGVTARLSPLPCSPLRRTCPMTPLPSLTRLDGSPSHILSLFHYAYIPGTLEYLRVRLGASSFTDCFLSDVLSCTEHLSGVGELFVRIPAEADPCALALPQWSS</sequence>
<dbReference type="InterPro" id="IPR036047">
    <property type="entry name" value="F-box-like_dom_sf"/>
</dbReference>
<dbReference type="Pfam" id="PF12937">
    <property type="entry name" value="F-box-like"/>
    <property type="match status" value="1"/>
</dbReference>
<dbReference type="PROSITE" id="PS50181">
    <property type="entry name" value="FBOX"/>
    <property type="match status" value="1"/>
</dbReference>
<dbReference type="HOGENOM" id="CLU_052211_0_0_1"/>
<dbReference type="CDD" id="cd09917">
    <property type="entry name" value="F-box_SF"/>
    <property type="match status" value="1"/>
</dbReference>